<accession>A0A1H8DK07</accession>
<dbReference type="EMBL" id="FOCV01000002">
    <property type="protein sequence ID" value="SEN07084.1"/>
    <property type="molecule type" value="Genomic_DNA"/>
</dbReference>
<reference evidence="2 4" key="1">
    <citation type="submission" date="2016-10" db="EMBL/GenBank/DDBJ databases">
        <authorList>
            <person name="Varghese N."/>
            <person name="Submissions S."/>
        </authorList>
    </citation>
    <scope>NUCLEOTIDE SEQUENCE [LARGE SCALE GENOMIC DNA]</scope>
    <source>
        <strain evidence="2 4">CGMCC 1.7071</strain>
    </source>
</reference>
<protein>
    <submittedName>
        <fullName evidence="1">Uncharacterized protein</fullName>
    </submittedName>
</protein>
<reference evidence="1" key="3">
    <citation type="submission" date="2016-10" db="EMBL/GenBank/DDBJ databases">
        <authorList>
            <person name="de Groot N.N."/>
        </authorList>
    </citation>
    <scope>NUCLEOTIDE SEQUENCE [LARGE SCALE GENOMIC DNA]</scope>
    <source>
        <strain evidence="1">CCBAU85039</strain>
    </source>
</reference>
<sequence>MLGRTAGGKRAGAKCCTVLCRQRKPVNYYPFGYECSFLRRGEGCQGAASGPDLDDTVEVAAAVTTLDPRHRPALLPPVAH</sequence>
<evidence type="ECO:0000313" key="1">
    <source>
        <dbReference type="EMBL" id="SEH52082.1"/>
    </source>
</evidence>
<keyword evidence="4" id="KW-1185">Reference proteome</keyword>
<dbReference type="Proteomes" id="UP000183063">
    <property type="component" value="Unassembled WGS sequence"/>
</dbReference>
<name>A0A1H8DK07_9HYPH</name>
<evidence type="ECO:0000313" key="3">
    <source>
        <dbReference type="Proteomes" id="UP000183063"/>
    </source>
</evidence>
<evidence type="ECO:0000313" key="4">
    <source>
        <dbReference type="Proteomes" id="UP000198939"/>
    </source>
</evidence>
<dbReference type="EMBL" id="FNXB01000004">
    <property type="protein sequence ID" value="SEH52082.1"/>
    <property type="molecule type" value="Genomic_DNA"/>
</dbReference>
<gene>
    <name evidence="1" type="ORF">RTCCBAU85039_0894</name>
    <name evidence="2" type="ORF">SAMN05216228_100273</name>
</gene>
<dbReference type="AlphaFoldDB" id="A0A1H8DK07"/>
<evidence type="ECO:0000313" key="2">
    <source>
        <dbReference type="EMBL" id="SEN07084.1"/>
    </source>
</evidence>
<proteinExistence type="predicted"/>
<dbReference type="Proteomes" id="UP000198939">
    <property type="component" value="Unassembled WGS sequence"/>
</dbReference>
<reference evidence="3" key="2">
    <citation type="submission" date="2016-10" db="EMBL/GenBank/DDBJ databases">
        <authorList>
            <person name="Wibberg D."/>
        </authorList>
    </citation>
    <scope>NUCLEOTIDE SEQUENCE [LARGE SCALE GENOMIC DNA]</scope>
</reference>
<organism evidence="1 3">
    <name type="scientific">Rhizobium tibeticum</name>
    <dbReference type="NCBI Taxonomy" id="501024"/>
    <lineage>
        <taxon>Bacteria</taxon>
        <taxon>Pseudomonadati</taxon>
        <taxon>Pseudomonadota</taxon>
        <taxon>Alphaproteobacteria</taxon>
        <taxon>Hyphomicrobiales</taxon>
        <taxon>Rhizobiaceae</taxon>
        <taxon>Rhizobium/Agrobacterium group</taxon>
        <taxon>Rhizobium</taxon>
    </lineage>
</organism>